<dbReference type="InterPro" id="IPR023772">
    <property type="entry name" value="DNA-bd_HTH_TetR-type_CS"/>
</dbReference>
<evidence type="ECO:0000256" key="2">
    <source>
        <dbReference type="ARBA" id="ARBA00023125"/>
    </source>
</evidence>
<evidence type="ECO:0000259" key="5">
    <source>
        <dbReference type="PROSITE" id="PS50977"/>
    </source>
</evidence>
<evidence type="ECO:0000313" key="6">
    <source>
        <dbReference type="EMBL" id="VEI17931.1"/>
    </source>
</evidence>
<dbReference type="InterPro" id="IPR009057">
    <property type="entry name" value="Homeodomain-like_sf"/>
</dbReference>
<dbReference type="Pfam" id="PF16859">
    <property type="entry name" value="TetR_C_11"/>
    <property type="match status" value="1"/>
</dbReference>
<dbReference type="PANTHER" id="PTHR30055">
    <property type="entry name" value="HTH-TYPE TRANSCRIPTIONAL REGULATOR RUTR"/>
    <property type="match status" value="1"/>
</dbReference>
<dbReference type="Proteomes" id="UP000268658">
    <property type="component" value="Chromosome"/>
</dbReference>
<dbReference type="Pfam" id="PF00440">
    <property type="entry name" value="TetR_N"/>
    <property type="match status" value="1"/>
</dbReference>
<keyword evidence="1" id="KW-0805">Transcription regulation</keyword>
<gene>
    <name evidence="6" type="ORF">NCTC10951_02447</name>
</gene>
<evidence type="ECO:0000256" key="3">
    <source>
        <dbReference type="ARBA" id="ARBA00023163"/>
    </source>
</evidence>
<keyword evidence="2 4" id="KW-0238">DNA-binding</keyword>
<name>A0A3S4XB01_ACTVI</name>
<protein>
    <submittedName>
        <fullName evidence="6">Bacterial regulatory proteins, tetR family</fullName>
    </submittedName>
</protein>
<dbReference type="InterPro" id="IPR001647">
    <property type="entry name" value="HTH_TetR"/>
</dbReference>
<dbReference type="PROSITE" id="PS50977">
    <property type="entry name" value="HTH_TETR_2"/>
    <property type="match status" value="1"/>
</dbReference>
<dbReference type="Gene3D" id="1.10.10.60">
    <property type="entry name" value="Homeodomain-like"/>
    <property type="match status" value="1"/>
</dbReference>
<dbReference type="GO" id="GO:0003700">
    <property type="term" value="F:DNA-binding transcription factor activity"/>
    <property type="evidence" value="ECO:0007669"/>
    <property type="project" value="TreeGrafter"/>
</dbReference>
<feature type="DNA-binding region" description="H-T-H motif" evidence="4">
    <location>
        <begin position="44"/>
        <end position="63"/>
    </location>
</feature>
<dbReference type="InterPro" id="IPR050109">
    <property type="entry name" value="HTH-type_TetR-like_transc_reg"/>
</dbReference>
<evidence type="ECO:0000256" key="4">
    <source>
        <dbReference type="PROSITE-ProRule" id="PRU00335"/>
    </source>
</evidence>
<dbReference type="AlphaFoldDB" id="A0A3S4XB01"/>
<dbReference type="SUPFAM" id="SSF48498">
    <property type="entry name" value="Tetracyclin repressor-like, C-terminal domain"/>
    <property type="match status" value="1"/>
</dbReference>
<dbReference type="PRINTS" id="PR00455">
    <property type="entry name" value="HTHTETR"/>
</dbReference>
<dbReference type="InterPro" id="IPR011075">
    <property type="entry name" value="TetR_C"/>
</dbReference>
<dbReference type="GO" id="GO:0000976">
    <property type="term" value="F:transcription cis-regulatory region binding"/>
    <property type="evidence" value="ECO:0007669"/>
    <property type="project" value="TreeGrafter"/>
</dbReference>
<evidence type="ECO:0000256" key="1">
    <source>
        <dbReference type="ARBA" id="ARBA00023015"/>
    </source>
</evidence>
<dbReference type="SUPFAM" id="SSF46689">
    <property type="entry name" value="Homeodomain-like"/>
    <property type="match status" value="1"/>
</dbReference>
<sequence>MSPVSSRGSEARRAPGRPVDAALGPAIMLAVRDLLAENGYAALTTAAVARRAGVSTATLYRRWPTKRDLVLASARRMIETGAAGEAEPPDAAVADRFDTGSLRGDLEAFIAHKNQALSQATGRALLALLGELPRDPEFEELLHGELLTATRIHLEQIRDRAQARGESTSGLDSHAGAQLVLGAVLAGIAFSAGAGGKGPLSDVEQGLLLRALGGG</sequence>
<dbReference type="InterPro" id="IPR036271">
    <property type="entry name" value="Tet_transcr_reg_TetR-rel_C_sf"/>
</dbReference>
<dbReference type="PROSITE" id="PS01081">
    <property type="entry name" value="HTH_TETR_1"/>
    <property type="match status" value="1"/>
</dbReference>
<keyword evidence="3" id="KW-0804">Transcription</keyword>
<organism evidence="6 7">
    <name type="scientific">Actinomyces viscosus</name>
    <dbReference type="NCBI Taxonomy" id="1656"/>
    <lineage>
        <taxon>Bacteria</taxon>
        <taxon>Bacillati</taxon>
        <taxon>Actinomycetota</taxon>
        <taxon>Actinomycetes</taxon>
        <taxon>Actinomycetales</taxon>
        <taxon>Actinomycetaceae</taxon>
        <taxon>Actinomyces</taxon>
    </lineage>
</organism>
<reference evidence="6 7" key="1">
    <citation type="submission" date="2018-12" db="EMBL/GenBank/DDBJ databases">
        <authorList>
            <consortium name="Pathogen Informatics"/>
        </authorList>
    </citation>
    <scope>NUCLEOTIDE SEQUENCE [LARGE SCALE GENOMIC DNA]</scope>
    <source>
        <strain evidence="6 7">NCTC10951</strain>
    </source>
</reference>
<dbReference type="PANTHER" id="PTHR30055:SF148">
    <property type="entry name" value="TETR-FAMILY TRANSCRIPTIONAL REGULATOR"/>
    <property type="match status" value="1"/>
</dbReference>
<dbReference type="Gene3D" id="1.10.357.10">
    <property type="entry name" value="Tetracycline Repressor, domain 2"/>
    <property type="match status" value="1"/>
</dbReference>
<proteinExistence type="predicted"/>
<dbReference type="KEGG" id="avc:NCTC10951_02447"/>
<feature type="domain" description="HTH tetR-type" evidence="5">
    <location>
        <begin position="21"/>
        <end position="81"/>
    </location>
</feature>
<accession>A0A3S4XB01</accession>
<evidence type="ECO:0000313" key="7">
    <source>
        <dbReference type="Proteomes" id="UP000268658"/>
    </source>
</evidence>
<dbReference type="RefSeq" id="WP_232023066.1">
    <property type="nucleotide sequence ID" value="NZ_JASPER010000069.1"/>
</dbReference>
<dbReference type="EMBL" id="LR134477">
    <property type="protein sequence ID" value="VEI17931.1"/>
    <property type="molecule type" value="Genomic_DNA"/>
</dbReference>